<keyword evidence="2" id="KW-1185">Reference proteome</keyword>
<evidence type="ECO:0000313" key="1">
    <source>
        <dbReference type="EMBL" id="KAL3510274.1"/>
    </source>
</evidence>
<dbReference type="AlphaFoldDB" id="A0ABD2YTV7"/>
<evidence type="ECO:0000313" key="2">
    <source>
        <dbReference type="Proteomes" id="UP001630127"/>
    </source>
</evidence>
<gene>
    <name evidence="1" type="ORF">ACH5RR_029675</name>
</gene>
<accession>A0ABD2YTV7</accession>
<dbReference type="PANTHER" id="PTHR47169">
    <property type="entry name" value="OS01G0541250 PROTEIN"/>
    <property type="match status" value="1"/>
</dbReference>
<evidence type="ECO:0008006" key="3">
    <source>
        <dbReference type="Google" id="ProtNLM"/>
    </source>
</evidence>
<reference evidence="1 2" key="1">
    <citation type="submission" date="2024-11" db="EMBL/GenBank/DDBJ databases">
        <title>A near-complete genome assembly of Cinchona calisaya.</title>
        <authorList>
            <person name="Lian D.C."/>
            <person name="Zhao X.W."/>
            <person name="Wei L."/>
        </authorList>
    </citation>
    <scope>NUCLEOTIDE SEQUENCE [LARGE SCALE GENOMIC DNA]</scope>
    <source>
        <tissue evidence="1">Nenye</tissue>
    </source>
</reference>
<name>A0ABD2YTV7_9GENT</name>
<proteinExistence type="predicted"/>
<dbReference type="EMBL" id="JBJUIK010000012">
    <property type="protein sequence ID" value="KAL3510274.1"/>
    <property type="molecule type" value="Genomic_DNA"/>
</dbReference>
<comment type="caution">
    <text evidence="1">The sequence shown here is derived from an EMBL/GenBank/DDBJ whole genome shotgun (WGS) entry which is preliminary data.</text>
</comment>
<dbReference type="InterPro" id="IPR036397">
    <property type="entry name" value="RNaseH_sf"/>
</dbReference>
<dbReference type="PANTHER" id="PTHR47169:SF2">
    <property type="entry name" value="OS01G0541250 PROTEIN"/>
    <property type="match status" value="1"/>
</dbReference>
<sequence>MSTALGMAKLTLHRRVKEGVIRAHSNAIKLELTAENMKSRLRFYLSMIDPGTISTYPMFMDMYNHIHIDEKWFMTKTSEKFYLLQEEIDPLCTYKSKKLITEIMFMAAVAHPRYGGSNNEEFSGKIGIFPFIYKELAKGNSKNREARTLETKPITSVTKEIIRACLIKNVQSVIRATWPKSNSRKQIFIQQDNVKPHIQADDAEFLEAASKDGFDI</sequence>
<dbReference type="Gene3D" id="3.30.420.10">
    <property type="entry name" value="Ribonuclease H-like superfamily/Ribonuclease H"/>
    <property type="match status" value="1"/>
</dbReference>
<dbReference type="Proteomes" id="UP001630127">
    <property type="component" value="Unassembled WGS sequence"/>
</dbReference>
<organism evidence="1 2">
    <name type="scientific">Cinchona calisaya</name>
    <dbReference type="NCBI Taxonomy" id="153742"/>
    <lineage>
        <taxon>Eukaryota</taxon>
        <taxon>Viridiplantae</taxon>
        <taxon>Streptophyta</taxon>
        <taxon>Embryophyta</taxon>
        <taxon>Tracheophyta</taxon>
        <taxon>Spermatophyta</taxon>
        <taxon>Magnoliopsida</taxon>
        <taxon>eudicotyledons</taxon>
        <taxon>Gunneridae</taxon>
        <taxon>Pentapetalae</taxon>
        <taxon>asterids</taxon>
        <taxon>lamiids</taxon>
        <taxon>Gentianales</taxon>
        <taxon>Rubiaceae</taxon>
        <taxon>Cinchonoideae</taxon>
        <taxon>Cinchoneae</taxon>
        <taxon>Cinchona</taxon>
    </lineage>
</organism>
<protein>
    <recommendedName>
        <fullName evidence="3">Transposase</fullName>
    </recommendedName>
</protein>